<reference evidence="2" key="3">
    <citation type="submission" date="2006-01" db="EMBL/GenBank/DDBJ databases">
        <authorList>
            <person name="Buell R."/>
        </authorList>
    </citation>
    <scope>NUCLEOTIDE SEQUENCE</scope>
</reference>
<protein>
    <submittedName>
        <fullName evidence="2">Retrotransposon protein, putative, Ty3-gypsy subclass</fullName>
    </submittedName>
</protein>
<evidence type="ECO:0000313" key="2">
    <source>
        <dbReference type="EMBL" id="ABA96746.1"/>
    </source>
</evidence>
<dbReference type="EMBL" id="DP000011">
    <property type="protein sequence ID" value="ABA96746.1"/>
    <property type="molecule type" value="Genomic_DNA"/>
</dbReference>
<feature type="region of interest" description="Disordered" evidence="1">
    <location>
        <begin position="456"/>
        <end position="494"/>
    </location>
</feature>
<feature type="compositionally biased region" description="Basic residues" evidence="1">
    <location>
        <begin position="16"/>
        <end position="31"/>
    </location>
</feature>
<feature type="compositionally biased region" description="Gly residues" evidence="1">
    <location>
        <begin position="142"/>
        <end position="168"/>
    </location>
</feature>
<name>Q2QVY9_ORYSJ</name>
<accession>Q2QVY9</accession>
<dbReference type="AlphaFoldDB" id="Q2QVY9"/>
<reference evidence="2" key="1">
    <citation type="journal article" date="2005" name="BMC Biol.">
        <title>The sequence of rice chromosomes 11 and 12, rich in disease resistance genes and recent gene duplications.</title>
        <authorList>
            <consortium name="The rice chromosomes 11 and 12 sequencing consortia"/>
        </authorList>
    </citation>
    <scope>NUCLEOTIDE SEQUENCE [LARGE SCALE GENOMIC DNA]</scope>
</reference>
<reference evidence="2" key="2">
    <citation type="submission" date="2005-04" db="EMBL/GenBank/DDBJ databases">
        <authorList>
            <person name="Buell C.R."/>
            <person name="Wing R.A."/>
            <person name="McCombie W.A."/>
            <person name="Ouyang S."/>
        </authorList>
    </citation>
    <scope>NUCLEOTIDE SEQUENCE</scope>
</reference>
<feature type="region of interest" description="Disordered" evidence="1">
    <location>
        <begin position="1"/>
        <end position="74"/>
    </location>
</feature>
<feature type="region of interest" description="Disordered" evidence="1">
    <location>
        <begin position="87"/>
        <end position="194"/>
    </location>
</feature>
<proteinExistence type="predicted"/>
<organism evidence="2">
    <name type="scientific">Oryza sativa subsp. japonica</name>
    <name type="common">Rice</name>
    <dbReference type="NCBI Taxonomy" id="39947"/>
    <lineage>
        <taxon>Eukaryota</taxon>
        <taxon>Viridiplantae</taxon>
        <taxon>Streptophyta</taxon>
        <taxon>Embryophyta</taxon>
        <taxon>Tracheophyta</taxon>
        <taxon>Spermatophyta</taxon>
        <taxon>Magnoliopsida</taxon>
        <taxon>Liliopsida</taxon>
        <taxon>Poales</taxon>
        <taxon>Poaceae</taxon>
        <taxon>BOP clade</taxon>
        <taxon>Oryzoideae</taxon>
        <taxon>Oryzeae</taxon>
        <taxon>Oryzinae</taxon>
        <taxon>Oryza</taxon>
        <taxon>Oryza sativa</taxon>
    </lineage>
</organism>
<sequence length="494" mass="54137">MPEVVVVQQADEPGRRKGRPKERRRRRGWRGRHGDGVPVKPRSSRGGGRCGDAEGGDGDVGRRSGEAAGMAGDGGVVATPLVVGEDASPVISPRNGGEAGKEGAAATPGEVAAQPEGARARREVRLEVAGTEEREGRRRKGSSGGLRGKWRAGRGGGGGGDAGGGNGAAGRRTGKAIPLFPESPFSPKKSLKSSKASKATPGLEWYIPGLEIELCSRDGCSEWLGLYNRMPRYKPEYLFGVEGFVQELRTMSFAIGFGTAPFYAQIPHDRHEEKCRVKVTLNSNSEEVPSVMFEAGGRNYIHACQEVARIAIGELRDRYSDQLADTEYRYHPRQPQGSDRGSYLETEGIENDATTRHLVEMLWAMDESRAETVLAAQDREDQNRGKICKLEDKVDRLEKELAALKGEAPPQKARIRLTARKRALFVPRYQLVPKVRVVEKEVAPAQADPPVIIISDEEEESKRNHSKIEWVATQDDEDEPNEPSIDLRCLEELE</sequence>
<gene>
    <name evidence="2" type="ordered locus">LOC_Os12g11170</name>
</gene>
<evidence type="ECO:0000256" key="1">
    <source>
        <dbReference type="SAM" id="MobiDB-lite"/>
    </source>
</evidence>
<feature type="compositionally biased region" description="Basic and acidic residues" evidence="1">
    <location>
        <begin position="118"/>
        <end position="136"/>
    </location>
</feature>
<feature type="compositionally biased region" description="Low complexity" evidence="1">
    <location>
        <begin position="169"/>
        <end position="194"/>
    </location>
</feature>